<comment type="subcellular location">
    <subcellularLocation>
        <location evidence="1 7">Cell membrane</location>
        <topology evidence="1 7">Multi-pass membrane protein</topology>
    </subcellularLocation>
</comment>
<feature type="transmembrane region" description="Helical" evidence="7">
    <location>
        <begin position="260"/>
        <end position="285"/>
    </location>
</feature>
<evidence type="ECO:0000256" key="7">
    <source>
        <dbReference type="RuleBase" id="RU363032"/>
    </source>
</evidence>
<dbReference type="InterPro" id="IPR035906">
    <property type="entry name" value="MetI-like_sf"/>
</dbReference>
<dbReference type="GO" id="GO:0005886">
    <property type="term" value="C:plasma membrane"/>
    <property type="evidence" value="ECO:0007669"/>
    <property type="project" value="UniProtKB-SubCell"/>
</dbReference>
<reference evidence="11 14" key="2">
    <citation type="submission" date="2016-08" db="EMBL/GenBank/DDBJ databases">
        <title>Characterization of Isolates of Eisenbergiella tayi Derived from Blood Cultures, Using Whole Genome Sequencing.</title>
        <authorList>
            <person name="Bernier A.-M."/>
            <person name="Burdz T."/>
            <person name="Wiebe D."/>
            <person name="Bernard K."/>
        </authorList>
    </citation>
    <scope>NUCLEOTIDE SEQUENCE [LARGE SCALE GENOMIC DNA]</scope>
    <source>
        <strain evidence="11 14">NML120146</strain>
    </source>
</reference>
<comment type="caution">
    <text evidence="9">The sequence shown here is derived from an EMBL/GenBank/DDBJ whole genome shotgun (WGS) entry which is preliminary data.</text>
</comment>
<reference evidence="9 12" key="1">
    <citation type="submission" date="2016-07" db="EMBL/GenBank/DDBJ databases">
        <title>Characterization of isolates of Eisenbergiella tayi derived from blood cultures, using whole genome sequencing.</title>
        <authorList>
            <person name="Burdz T."/>
            <person name="Wiebe D."/>
            <person name="Huynh C."/>
            <person name="Bernard K."/>
        </authorList>
    </citation>
    <scope>NUCLEOTIDE SEQUENCE [LARGE SCALE GENOMIC DNA]</scope>
    <source>
        <strain evidence="9 12">NML 110608</strain>
    </source>
</reference>
<name>A0A1E3AAB5_9FIRM</name>
<evidence type="ECO:0000256" key="1">
    <source>
        <dbReference type="ARBA" id="ARBA00004651"/>
    </source>
</evidence>
<dbReference type="EMBL" id="MCGH01000002">
    <property type="protein sequence ID" value="ODM05704.1"/>
    <property type="molecule type" value="Genomic_DNA"/>
</dbReference>
<gene>
    <name evidence="9" type="primary">lacF_14</name>
    <name evidence="10" type="ORF">BEI59_24300</name>
    <name evidence="9" type="ORF">BEI61_01593</name>
    <name evidence="11" type="ORF">BEI63_10905</name>
</gene>
<dbReference type="Proteomes" id="UP000094271">
    <property type="component" value="Unassembled WGS sequence"/>
</dbReference>
<evidence type="ECO:0000256" key="4">
    <source>
        <dbReference type="ARBA" id="ARBA00022692"/>
    </source>
</evidence>
<accession>A0A1E3AAB5</accession>
<evidence type="ECO:0000256" key="5">
    <source>
        <dbReference type="ARBA" id="ARBA00022989"/>
    </source>
</evidence>
<feature type="transmembrane region" description="Helical" evidence="7">
    <location>
        <begin position="106"/>
        <end position="129"/>
    </location>
</feature>
<dbReference type="PANTHER" id="PTHR30193:SF37">
    <property type="entry name" value="INNER MEMBRANE ABC TRANSPORTER PERMEASE PROTEIN YCJO"/>
    <property type="match status" value="1"/>
</dbReference>
<evidence type="ECO:0000259" key="8">
    <source>
        <dbReference type="PROSITE" id="PS50928"/>
    </source>
</evidence>
<keyword evidence="5 7" id="KW-1133">Transmembrane helix</keyword>
<dbReference type="Pfam" id="PF00528">
    <property type="entry name" value="BPD_transp_1"/>
    <property type="match status" value="1"/>
</dbReference>
<dbReference type="Proteomes" id="UP000094067">
    <property type="component" value="Unassembled WGS sequence"/>
</dbReference>
<dbReference type="SUPFAM" id="SSF160964">
    <property type="entry name" value="MalF N-terminal region-like"/>
    <property type="match status" value="1"/>
</dbReference>
<keyword evidence="3" id="KW-1003">Cell membrane</keyword>
<evidence type="ECO:0000313" key="14">
    <source>
        <dbReference type="Proteomes" id="UP000094869"/>
    </source>
</evidence>
<dbReference type="AlphaFoldDB" id="A0A1E3AAB5"/>
<comment type="similarity">
    <text evidence="7">Belongs to the binding-protein-dependent transport system permease family.</text>
</comment>
<dbReference type="EMBL" id="MEHD01000021">
    <property type="protein sequence ID" value="ODR57609.1"/>
    <property type="molecule type" value="Genomic_DNA"/>
</dbReference>
<evidence type="ECO:0000313" key="12">
    <source>
        <dbReference type="Proteomes" id="UP000094067"/>
    </source>
</evidence>
<dbReference type="EMBL" id="MEHA01000022">
    <property type="protein sequence ID" value="ODR46865.1"/>
    <property type="molecule type" value="Genomic_DNA"/>
</dbReference>
<proteinExistence type="inferred from homology"/>
<organism evidence="9 12">
    <name type="scientific">Eisenbergiella tayi</name>
    <dbReference type="NCBI Taxonomy" id="1432052"/>
    <lineage>
        <taxon>Bacteria</taxon>
        <taxon>Bacillati</taxon>
        <taxon>Bacillota</taxon>
        <taxon>Clostridia</taxon>
        <taxon>Lachnospirales</taxon>
        <taxon>Lachnospiraceae</taxon>
        <taxon>Eisenbergiella</taxon>
    </lineage>
</organism>
<dbReference type="PATRIC" id="fig|1432052.4.peg.1784"/>
<dbReference type="InterPro" id="IPR000515">
    <property type="entry name" value="MetI-like"/>
</dbReference>
<evidence type="ECO:0000256" key="3">
    <source>
        <dbReference type="ARBA" id="ARBA00022475"/>
    </source>
</evidence>
<dbReference type="PROSITE" id="PS50928">
    <property type="entry name" value="ABC_TM1"/>
    <property type="match status" value="1"/>
</dbReference>
<dbReference type="CDD" id="cd06261">
    <property type="entry name" value="TM_PBP2"/>
    <property type="match status" value="1"/>
</dbReference>
<dbReference type="Gene3D" id="1.10.3720.10">
    <property type="entry name" value="MetI-like"/>
    <property type="match status" value="1"/>
</dbReference>
<evidence type="ECO:0000256" key="6">
    <source>
        <dbReference type="ARBA" id="ARBA00023136"/>
    </source>
</evidence>
<evidence type="ECO:0000313" key="11">
    <source>
        <dbReference type="EMBL" id="ODR57609.1"/>
    </source>
</evidence>
<dbReference type="InterPro" id="IPR051393">
    <property type="entry name" value="ABC_transporter_permease"/>
</dbReference>
<dbReference type="PANTHER" id="PTHR30193">
    <property type="entry name" value="ABC TRANSPORTER PERMEASE PROTEIN"/>
    <property type="match status" value="1"/>
</dbReference>
<sequence>MNSKKRNRYAYFYIAPFFIVFLIFSLFPILYSFVLSFCNMDVLSGKFTFIGVENYKRMIESGYFFQTILNTLLIWIMSIIPQLTIAFVLSLILSNKWFRGKFLLRNLYYFPNLVTPVTIGLLFGALFSYPGGAVNNIISTFGLQAVDFQNNPMLARIVIAIAICWKNFGFNIIYFTAGINSISEEVMEAAEVDGASSWQKITRITIPLMKPILIYVMVTSIIGGLQMFDESHLVFKSVPGDATWTMVKYMYESAFVRFQFGYGAAVAYGIFVIIAIFSVFSLLVTRDKKDDYGSKPKKIRKGGKA</sequence>
<evidence type="ECO:0000313" key="10">
    <source>
        <dbReference type="EMBL" id="ODR46865.1"/>
    </source>
</evidence>
<keyword evidence="6 7" id="KW-0472">Membrane</keyword>
<evidence type="ECO:0000256" key="2">
    <source>
        <dbReference type="ARBA" id="ARBA00022448"/>
    </source>
</evidence>
<feature type="transmembrane region" description="Helical" evidence="7">
    <location>
        <begin position="72"/>
        <end position="94"/>
    </location>
</feature>
<keyword evidence="4 7" id="KW-0812">Transmembrane</keyword>
<keyword evidence="2 7" id="KW-0813">Transport</keyword>
<protein>
    <submittedName>
        <fullName evidence="9">Lactose transport system permease protein LacF</fullName>
    </submittedName>
</protein>
<feature type="transmembrane region" description="Helical" evidence="7">
    <location>
        <begin position="153"/>
        <end position="177"/>
    </location>
</feature>
<dbReference type="GO" id="GO:0055085">
    <property type="term" value="P:transmembrane transport"/>
    <property type="evidence" value="ECO:0007669"/>
    <property type="project" value="InterPro"/>
</dbReference>
<feature type="transmembrane region" description="Helical" evidence="7">
    <location>
        <begin position="12"/>
        <end position="34"/>
    </location>
</feature>
<dbReference type="Proteomes" id="UP000094869">
    <property type="component" value="Unassembled WGS sequence"/>
</dbReference>
<reference evidence="10 13" key="3">
    <citation type="submission" date="2016-08" db="EMBL/GenBank/DDBJ databases">
        <authorList>
            <person name="Seilhamer J.J."/>
        </authorList>
    </citation>
    <scope>NUCLEOTIDE SEQUENCE [LARGE SCALE GENOMIC DNA]</scope>
    <source>
        <strain evidence="10 13">NML150140-1</strain>
    </source>
</reference>
<evidence type="ECO:0000313" key="9">
    <source>
        <dbReference type="EMBL" id="ODM05704.1"/>
    </source>
</evidence>
<feature type="transmembrane region" description="Helical" evidence="7">
    <location>
        <begin position="212"/>
        <end position="228"/>
    </location>
</feature>
<keyword evidence="14" id="KW-1185">Reference proteome</keyword>
<feature type="domain" description="ABC transmembrane type-1" evidence="8">
    <location>
        <begin position="68"/>
        <end position="283"/>
    </location>
</feature>
<evidence type="ECO:0000313" key="13">
    <source>
        <dbReference type="Proteomes" id="UP000094271"/>
    </source>
</evidence>
<dbReference type="SUPFAM" id="SSF161098">
    <property type="entry name" value="MetI-like"/>
    <property type="match status" value="1"/>
</dbReference>